<feature type="domain" description="NB-ARC" evidence="3">
    <location>
        <begin position="145"/>
        <end position="307"/>
    </location>
</feature>
<dbReference type="GO" id="GO:0048813">
    <property type="term" value="P:dendrite morphogenesis"/>
    <property type="evidence" value="ECO:0007669"/>
    <property type="project" value="EnsemblMetazoa"/>
</dbReference>
<dbReference type="GO" id="GO:0043531">
    <property type="term" value="F:ADP binding"/>
    <property type="evidence" value="ECO:0007669"/>
    <property type="project" value="EnsemblMetazoa"/>
</dbReference>
<evidence type="ECO:0000259" key="3">
    <source>
        <dbReference type="Pfam" id="PF00931"/>
    </source>
</evidence>
<keyword evidence="8" id="KW-1185">Reference proteome</keyword>
<dbReference type="Pfam" id="PF17908">
    <property type="entry name" value="APAF1_C"/>
    <property type="match status" value="1"/>
</dbReference>
<sequence length="1429" mass="164865">MNSINSWDQQQHSCQDIIHVFRKDFKKDLDCRDIEEFLRSILKKTEVDDIVKSPPNEQTYRLLWILRDQQKEIVEMFVKGLKDAEDLNYGFLMSAIQNECRIPTDRTKKYISAVDRLYNDNHKFTKYNVPRIKPFLELELALLKLRPAQNVVVEGVLGAGKQWLVLDVCSSFDVQLKMNFKIFWLNVRECCTPEVCLQMLQLFLYQISPKGHSNVDQSVHTRVRIEVLKTELQHLLKEKPYQNCLLVLRNVKNKETWEAFNLGCKILLTTGYKSVASFLSAQTTTHITLKDALTKSETESLCAKYLTEKPKLLKELKAKLPKHQITNPLHLGIIVKSISNDICTIDNFKHVRYIELTEKIKKSLSVLDFNERQLYEALFIFPKSAHIPIGLLGLVWTSENPMIIVNKFCKYSLVNKDSNNLTITLPGIYSELNLPVKNEAELNRIIINYYNIHLQFDQYNDMTLPHLDSYFYSHIGHHLIKLSNSTDRSNLFRKIFLDFRFLDKKIRNETTPRNARGSVLPTLQTLKLYKAHIDNDELIDALLDFLPNVEEQLIKSKYSNLLQIALMADKGAVFEEALRQAQRYSKYVWFTNRGRFHQHRRIINLGKDQVQRVVYLYGDYCLMALNTKQILLTDVSLEGDTTYLLSDTNNPSDIIEMRVFNTQMHLLTLHSNGSLKLWSLRELLRRPNNPTNSLGYDQVVNRVINRSHSIQNILSFFLHEKFMDGRTTHIQLHVAYNNGDICIYDWETKREQFKQSCTPMLKTQQLKLRCFSLILDRFYVLCTANCKLTVWNLNRQSKDQELEFPNNEALSMESYNDRLNNGNLCIVLLICKSSVKRFTFQQTDDNSINEPDTSTLPSLERLSLSITCSKLSKDGRYLVLGTQDVGLIVYDLKFSDYVLISNVREQIICLDVYDLKHPIYKYIVLCGAAGTNFLHLYMLRNVAGDHNHAITWVHSAQSVDNISDTNVHLEPNVHLRPLLKMSSNGTLFSVDSKSRIHQIQTAVGEEFGRRHCAAYWSTIPTPQLGFATHITALYPCNDNAIYAGYNNGIIYNISDEKRISQNYITEQIDYLKVVNLRTLIASTRNARKTLIYLMPRVEGNKTREPIWWSEYTIYARLFDEHFLLLFSKKALSHLDSPNSKLQIIEEPEEDLVGFDLKNKLLFLGLRDGIIKIYKLDKTGDQLNIKQLCIENINSQSLIKYLTVSNDGKMLFLGLSNGQIKLYTFNDRLSHIYTIKQGHEPGHEMKLRFSPCLQILVSCGDQLCFWSVRHMLNNQSQAQIHPKGCEEVDASPCSDQSVEQKYVMPSAGIVRDTETHFWKDKRGHATLPELLSSIKFVGNKARNFYTNAEFTQFHVLDDGGVFYDLNVLEKYLSESYKESIAIASSRHLEALGPFVSNVNGDDNAGIDVAGNAHSESLSSASNLYDQLNRR</sequence>
<dbReference type="GO" id="GO:0042802">
    <property type="term" value="F:identical protein binding"/>
    <property type="evidence" value="ECO:0007669"/>
    <property type="project" value="EnsemblMetazoa"/>
</dbReference>
<reference evidence="7 8" key="1">
    <citation type="journal article" date="2007" name="Nature">
        <title>Evolution of genes and genomes on the Drosophila phylogeny.</title>
        <authorList>
            <consortium name="Drosophila 12 Genomes Consortium"/>
            <person name="Clark A.G."/>
            <person name="Eisen M.B."/>
            <person name="Smith D.R."/>
            <person name="Bergman C.M."/>
            <person name="Oliver B."/>
            <person name="Markow T.A."/>
            <person name="Kaufman T.C."/>
            <person name="Kellis M."/>
            <person name="Gelbart W."/>
            <person name="Iyer V.N."/>
            <person name="Pollard D.A."/>
            <person name="Sackton T.B."/>
            <person name="Larracuente A.M."/>
            <person name="Singh N.D."/>
            <person name="Abad J.P."/>
            <person name="Abt D.N."/>
            <person name="Adryan B."/>
            <person name="Aguade M."/>
            <person name="Akashi H."/>
            <person name="Anderson W.W."/>
            <person name="Aquadro C.F."/>
            <person name="Ardell D.H."/>
            <person name="Arguello R."/>
            <person name="Artieri C.G."/>
            <person name="Barbash D.A."/>
            <person name="Barker D."/>
            <person name="Barsanti P."/>
            <person name="Batterham P."/>
            <person name="Batzoglou S."/>
            <person name="Begun D."/>
            <person name="Bhutkar A."/>
            <person name="Blanco E."/>
            <person name="Bosak S.A."/>
            <person name="Bradley R.K."/>
            <person name="Brand A.D."/>
            <person name="Brent M.R."/>
            <person name="Brooks A.N."/>
            <person name="Brown R.H."/>
            <person name="Butlin R.K."/>
            <person name="Caggese C."/>
            <person name="Calvi B.R."/>
            <person name="Bernardo de Carvalho A."/>
            <person name="Caspi A."/>
            <person name="Castrezana S."/>
            <person name="Celniker S.E."/>
            <person name="Chang J.L."/>
            <person name="Chapple C."/>
            <person name="Chatterji S."/>
            <person name="Chinwalla A."/>
            <person name="Civetta A."/>
            <person name="Clifton S.W."/>
            <person name="Comeron J.M."/>
            <person name="Costello J.C."/>
            <person name="Coyne J.A."/>
            <person name="Daub J."/>
            <person name="David R.G."/>
            <person name="Delcher A.L."/>
            <person name="Delehaunty K."/>
            <person name="Do C.B."/>
            <person name="Ebling H."/>
            <person name="Edwards K."/>
            <person name="Eickbush T."/>
            <person name="Evans J.D."/>
            <person name="Filipski A."/>
            <person name="Findeiss S."/>
            <person name="Freyhult E."/>
            <person name="Fulton L."/>
            <person name="Fulton R."/>
            <person name="Garcia A.C."/>
            <person name="Gardiner A."/>
            <person name="Garfield D.A."/>
            <person name="Garvin B.E."/>
            <person name="Gibson G."/>
            <person name="Gilbert D."/>
            <person name="Gnerre S."/>
            <person name="Godfrey J."/>
            <person name="Good R."/>
            <person name="Gotea V."/>
            <person name="Gravely B."/>
            <person name="Greenberg A.J."/>
            <person name="Griffiths-Jones S."/>
            <person name="Gross S."/>
            <person name="Guigo R."/>
            <person name="Gustafson E.A."/>
            <person name="Haerty W."/>
            <person name="Hahn M.W."/>
            <person name="Halligan D.L."/>
            <person name="Halpern A.L."/>
            <person name="Halter G.M."/>
            <person name="Han M.V."/>
            <person name="Heger A."/>
            <person name="Hillier L."/>
            <person name="Hinrichs A.S."/>
            <person name="Holmes I."/>
            <person name="Hoskins R.A."/>
            <person name="Hubisz M.J."/>
            <person name="Hultmark D."/>
            <person name="Huntley M.A."/>
            <person name="Jaffe D.B."/>
            <person name="Jagadeeshan S."/>
            <person name="Jeck W.R."/>
            <person name="Johnson J."/>
            <person name="Jones C.D."/>
            <person name="Jordan W.C."/>
            <person name="Karpen G.H."/>
            <person name="Kataoka E."/>
            <person name="Keightley P.D."/>
            <person name="Kheradpour P."/>
            <person name="Kirkness E.F."/>
            <person name="Koerich L.B."/>
            <person name="Kristiansen K."/>
            <person name="Kudrna D."/>
            <person name="Kulathinal R.J."/>
            <person name="Kumar S."/>
            <person name="Kwok R."/>
            <person name="Lander E."/>
            <person name="Langley C.H."/>
            <person name="Lapoint R."/>
            <person name="Lazzaro B.P."/>
            <person name="Lee S.J."/>
            <person name="Levesque L."/>
            <person name="Li R."/>
            <person name="Lin C.F."/>
            <person name="Lin M.F."/>
            <person name="Lindblad-Toh K."/>
            <person name="Llopart A."/>
            <person name="Long M."/>
            <person name="Low L."/>
            <person name="Lozovsky E."/>
            <person name="Lu J."/>
            <person name="Luo M."/>
            <person name="Machado C.A."/>
            <person name="Makalowski W."/>
            <person name="Marzo M."/>
            <person name="Matsuda M."/>
            <person name="Matzkin L."/>
            <person name="McAllister B."/>
            <person name="McBride C.S."/>
            <person name="McKernan B."/>
            <person name="McKernan K."/>
            <person name="Mendez-Lago M."/>
            <person name="Minx P."/>
            <person name="Mollenhauer M.U."/>
            <person name="Montooth K."/>
            <person name="Mount S.M."/>
            <person name="Mu X."/>
            <person name="Myers E."/>
            <person name="Negre B."/>
            <person name="Newfeld S."/>
            <person name="Nielsen R."/>
            <person name="Noor M.A."/>
            <person name="O'Grady P."/>
            <person name="Pachter L."/>
            <person name="Papaceit M."/>
            <person name="Parisi M.J."/>
            <person name="Parisi M."/>
            <person name="Parts L."/>
            <person name="Pedersen J.S."/>
            <person name="Pesole G."/>
            <person name="Phillippy A.M."/>
            <person name="Ponting C.P."/>
            <person name="Pop M."/>
            <person name="Porcelli D."/>
            <person name="Powell J.R."/>
            <person name="Prohaska S."/>
            <person name="Pruitt K."/>
            <person name="Puig M."/>
            <person name="Quesneville H."/>
            <person name="Ram K.R."/>
            <person name="Rand D."/>
            <person name="Rasmussen M.D."/>
            <person name="Reed L.K."/>
            <person name="Reenan R."/>
            <person name="Reily A."/>
            <person name="Remington K.A."/>
            <person name="Rieger T.T."/>
            <person name="Ritchie M.G."/>
            <person name="Robin C."/>
            <person name="Rogers Y.H."/>
            <person name="Rohde C."/>
            <person name="Rozas J."/>
            <person name="Rubenfield M.J."/>
            <person name="Ruiz A."/>
            <person name="Russo S."/>
            <person name="Salzberg S.L."/>
            <person name="Sanchez-Gracia A."/>
            <person name="Saranga D.J."/>
            <person name="Sato H."/>
            <person name="Schaeffer S.W."/>
            <person name="Schatz M.C."/>
            <person name="Schlenke T."/>
            <person name="Schwartz R."/>
            <person name="Segarra C."/>
            <person name="Singh R.S."/>
            <person name="Sirot L."/>
            <person name="Sirota M."/>
            <person name="Sisneros N.B."/>
            <person name="Smith C.D."/>
            <person name="Smith T.F."/>
            <person name="Spieth J."/>
            <person name="Stage D.E."/>
            <person name="Stark A."/>
            <person name="Stephan W."/>
            <person name="Strausberg R.L."/>
            <person name="Strempel S."/>
            <person name="Sturgill D."/>
            <person name="Sutton G."/>
            <person name="Sutton G.G."/>
            <person name="Tao W."/>
            <person name="Teichmann S."/>
            <person name="Tobari Y.N."/>
            <person name="Tomimura Y."/>
            <person name="Tsolas J.M."/>
            <person name="Valente V.L."/>
            <person name="Venter E."/>
            <person name="Venter J.C."/>
            <person name="Vicario S."/>
            <person name="Vieira F.G."/>
            <person name="Vilella A.J."/>
            <person name="Villasante A."/>
            <person name="Walenz B."/>
            <person name="Wang J."/>
            <person name="Wasserman M."/>
            <person name="Watts T."/>
            <person name="Wilson D."/>
            <person name="Wilson R.K."/>
            <person name="Wing R.A."/>
            <person name="Wolfner M.F."/>
            <person name="Wong A."/>
            <person name="Wong G.K."/>
            <person name="Wu C.I."/>
            <person name="Wu G."/>
            <person name="Yamamoto D."/>
            <person name="Yang H.P."/>
            <person name="Yang S.P."/>
            <person name="Yorke J.A."/>
            <person name="Yoshida K."/>
            <person name="Zdobnov E."/>
            <person name="Zhang P."/>
            <person name="Zhang Y."/>
            <person name="Zimin A.V."/>
            <person name="Baldwin J."/>
            <person name="Abdouelleil A."/>
            <person name="Abdulkadir J."/>
            <person name="Abebe A."/>
            <person name="Abera B."/>
            <person name="Abreu J."/>
            <person name="Acer S.C."/>
            <person name="Aftuck L."/>
            <person name="Alexander A."/>
            <person name="An P."/>
            <person name="Anderson E."/>
            <person name="Anderson S."/>
            <person name="Arachi H."/>
            <person name="Azer M."/>
            <person name="Bachantsang P."/>
            <person name="Barry A."/>
            <person name="Bayul T."/>
            <person name="Berlin A."/>
            <person name="Bessette D."/>
            <person name="Bloom T."/>
            <person name="Blye J."/>
            <person name="Boguslavskiy L."/>
            <person name="Bonnet C."/>
            <person name="Boukhgalter B."/>
            <person name="Bourzgui I."/>
            <person name="Brown A."/>
            <person name="Cahill P."/>
            <person name="Channer S."/>
            <person name="Cheshatsang Y."/>
            <person name="Chuda L."/>
            <person name="Citroen M."/>
            <person name="Collymore A."/>
            <person name="Cooke P."/>
            <person name="Costello M."/>
            <person name="D'Aco K."/>
            <person name="Daza R."/>
            <person name="De Haan G."/>
            <person name="DeGray S."/>
            <person name="DeMaso C."/>
            <person name="Dhargay N."/>
            <person name="Dooley K."/>
            <person name="Dooley E."/>
            <person name="Doricent M."/>
            <person name="Dorje P."/>
            <person name="Dorjee K."/>
            <person name="Dupes A."/>
            <person name="Elong R."/>
            <person name="Falk J."/>
            <person name="Farina A."/>
            <person name="Faro S."/>
            <person name="Ferguson D."/>
            <person name="Fisher S."/>
            <person name="Foley C.D."/>
            <person name="Franke A."/>
            <person name="Friedrich D."/>
            <person name="Gadbois L."/>
            <person name="Gearin G."/>
            <person name="Gearin C.R."/>
            <person name="Giannoukos G."/>
            <person name="Goode T."/>
            <person name="Graham J."/>
            <person name="Grandbois E."/>
            <person name="Grewal S."/>
            <person name="Gyaltsen K."/>
            <person name="Hafez N."/>
            <person name="Hagos B."/>
            <person name="Hall J."/>
            <person name="Henson C."/>
            <person name="Hollinger A."/>
            <person name="Honan T."/>
            <person name="Huard M.D."/>
            <person name="Hughes L."/>
            <person name="Hurhula B."/>
            <person name="Husby M.E."/>
            <person name="Kamat A."/>
            <person name="Kanga B."/>
            <person name="Kashin S."/>
            <person name="Khazanovich D."/>
            <person name="Kisner P."/>
            <person name="Lance K."/>
            <person name="Lara M."/>
            <person name="Lee W."/>
            <person name="Lennon N."/>
            <person name="Letendre F."/>
            <person name="LeVine R."/>
            <person name="Lipovsky A."/>
            <person name="Liu X."/>
            <person name="Liu J."/>
            <person name="Liu S."/>
            <person name="Lokyitsang T."/>
            <person name="Lokyitsang Y."/>
            <person name="Lubonja R."/>
            <person name="Lui A."/>
            <person name="MacDonald P."/>
            <person name="Magnisalis V."/>
            <person name="Maru K."/>
            <person name="Matthews C."/>
            <person name="McCusker W."/>
            <person name="McDonough S."/>
            <person name="Mehta T."/>
            <person name="Meldrim J."/>
            <person name="Meneus L."/>
            <person name="Mihai O."/>
            <person name="Mihalev A."/>
            <person name="Mihova T."/>
            <person name="Mittelman R."/>
            <person name="Mlenga V."/>
            <person name="Montmayeur A."/>
            <person name="Mulrain L."/>
            <person name="Navidi A."/>
            <person name="Naylor J."/>
            <person name="Negash T."/>
            <person name="Nguyen T."/>
            <person name="Nguyen N."/>
            <person name="Nicol R."/>
            <person name="Norbu C."/>
            <person name="Norbu N."/>
            <person name="Novod N."/>
            <person name="O'Neill B."/>
            <person name="Osman S."/>
            <person name="Markiewicz E."/>
            <person name="Oyono O.L."/>
            <person name="Patti C."/>
            <person name="Phunkhang P."/>
            <person name="Pierre F."/>
            <person name="Priest M."/>
            <person name="Raghuraman S."/>
            <person name="Rege F."/>
            <person name="Reyes R."/>
            <person name="Rise C."/>
            <person name="Rogov P."/>
            <person name="Ross K."/>
            <person name="Ryan E."/>
            <person name="Settipalli S."/>
            <person name="Shea T."/>
            <person name="Sherpa N."/>
            <person name="Shi L."/>
            <person name="Shih D."/>
            <person name="Sparrow T."/>
            <person name="Spaulding J."/>
            <person name="Stalker J."/>
            <person name="Stange-Thomann N."/>
            <person name="Stavropoulos S."/>
            <person name="Stone C."/>
            <person name="Strader C."/>
            <person name="Tesfaye S."/>
            <person name="Thomson T."/>
            <person name="Thoulutsang Y."/>
            <person name="Thoulutsang D."/>
            <person name="Topham K."/>
            <person name="Topping I."/>
            <person name="Tsamla T."/>
            <person name="Vassiliev H."/>
            <person name="Vo A."/>
            <person name="Wangchuk T."/>
            <person name="Wangdi T."/>
            <person name="Weiand M."/>
            <person name="Wilkinson J."/>
            <person name="Wilson A."/>
            <person name="Yadav S."/>
            <person name="Young G."/>
            <person name="Yu Q."/>
            <person name="Zembek L."/>
            <person name="Zhong D."/>
            <person name="Zimmer A."/>
            <person name="Zwirko Z."/>
            <person name="Jaffe D.B."/>
            <person name="Alvarez P."/>
            <person name="Brockman W."/>
            <person name="Butler J."/>
            <person name="Chin C."/>
            <person name="Gnerre S."/>
            <person name="Grabherr M."/>
            <person name="Kleber M."/>
            <person name="Mauceli E."/>
            <person name="MacCallum I."/>
        </authorList>
    </citation>
    <scope>NUCLEOTIDE SEQUENCE [LARGE SCALE GENOMIC DNA]</scope>
    <source>
        <strain evidence="8">Tucson 15287-2541.00</strain>
    </source>
</reference>
<dbReference type="InterPro" id="IPR015943">
    <property type="entry name" value="WD40/YVTN_repeat-like_dom_sf"/>
</dbReference>
<dbReference type="STRING" id="7222.B4JVN7"/>
<evidence type="ECO:0000313" key="7">
    <source>
        <dbReference type="EMBL" id="EDV98505.1"/>
    </source>
</evidence>
<dbReference type="GO" id="GO:0070050">
    <property type="term" value="P:neuron cellular homeostasis"/>
    <property type="evidence" value="ECO:0007669"/>
    <property type="project" value="EnsemblMetazoa"/>
</dbReference>
<dbReference type="GO" id="GO:1904747">
    <property type="term" value="P:positive regulation of apoptotic process involved in development"/>
    <property type="evidence" value="ECO:0007669"/>
    <property type="project" value="EnsemblMetazoa"/>
</dbReference>
<dbReference type="GO" id="GO:0033353">
    <property type="term" value="P:S-adenosylmethionine cycle"/>
    <property type="evidence" value="ECO:0007669"/>
    <property type="project" value="EnsemblMetazoa"/>
</dbReference>
<dbReference type="InParanoid" id="B4JVN7"/>
<keyword evidence="1" id="KW-0853">WD repeat</keyword>
<dbReference type="GO" id="GO:0007291">
    <property type="term" value="P:sperm individualization"/>
    <property type="evidence" value="ECO:0007669"/>
    <property type="project" value="EnsemblMetazoa"/>
</dbReference>
<proteinExistence type="predicted"/>
<dbReference type="OrthoDB" id="1357022at2759"/>
<dbReference type="InterPro" id="IPR041452">
    <property type="entry name" value="APAF1_C"/>
</dbReference>
<dbReference type="eggNOG" id="KOG4658">
    <property type="taxonomic scope" value="Eukaryota"/>
</dbReference>
<evidence type="ECO:0000313" key="8">
    <source>
        <dbReference type="Proteomes" id="UP000001070"/>
    </source>
</evidence>
<dbReference type="InterPro" id="IPR036322">
    <property type="entry name" value="WD40_repeat_dom_sf"/>
</dbReference>
<dbReference type="GO" id="GO:0070328">
    <property type="term" value="P:triglyceride homeostasis"/>
    <property type="evidence" value="ECO:0007669"/>
    <property type="project" value="EnsemblMetazoa"/>
</dbReference>
<feature type="domain" description="APAF-1 helical" evidence="4">
    <location>
        <begin position="442"/>
        <end position="583"/>
    </location>
</feature>
<dbReference type="GO" id="GO:0034352">
    <property type="term" value="P:positive regulation of glial cell apoptotic process"/>
    <property type="evidence" value="ECO:0007669"/>
    <property type="project" value="EnsemblMetazoa"/>
</dbReference>
<gene>
    <name evidence="7" type="primary">Dgri\GH23155</name>
    <name evidence="7" type="ORF">Dgri_GH23155</name>
</gene>
<dbReference type="GO" id="GO:0021556">
    <property type="term" value="P:central nervous system formation"/>
    <property type="evidence" value="ECO:0007669"/>
    <property type="project" value="EnsemblMetazoa"/>
</dbReference>
<dbReference type="Pfam" id="PF22080">
    <property type="entry name" value="Dark_CARD"/>
    <property type="match status" value="1"/>
</dbReference>
<name>B4JVN7_DROGR</name>
<dbReference type="InterPro" id="IPR054042">
    <property type="entry name" value="WHD_Dark"/>
</dbReference>
<evidence type="ECO:0000259" key="4">
    <source>
        <dbReference type="Pfam" id="PF17908"/>
    </source>
</evidence>
<dbReference type="GO" id="GO:0042594">
    <property type="term" value="P:response to starvation"/>
    <property type="evidence" value="ECO:0007669"/>
    <property type="project" value="EnsemblMetazoa"/>
</dbReference>
<feature type="domain" description="Dark winged-helix" evidence="6">
    <location>
        <begin position="372"/>
        <end position="432"/>
    </location>
</feature>
<evidence type="ECO:0000256" key="2">
    <source>
        <dbReference type="ARBA" id="ARBA00022737"/>
    </source>
</evidence>
<dbReference type="GO" id="GO:0002921">
    <property type="term" value="P:negative regulation of humoral immune response"/>
    <property type="evidence" value="ECO:0007669"/>
    <property type="project" value="EnsemblMetazoa"/>
</dbReference>
<dbReference type="GO" id="GO:0005524">
    <property type="term" value="F:ATP binding"/>
    <property type="evidence" value="ECO:0007669"/>
    <property type="project" value="EnsemblMetazoa"/>
</dbReference>
<evidence type="ECO:0000259" key="5">
    <source>
        <dbReference type="Pfam" id="PF22080"/>
    </source>
</evidence>
<dbReference type="GO" id="GO:0043293">
    <property type="term" value="C:apoptosome"/>
    <property type="evidence" value="ECO:0007669"/>
    <property type="project" value="EnsemblMetazoa"/>
</dbReference>
<dbReference type="Proteomes" id="UP000001070">
    <property type="component" value="Unassembled WGS sequence"/>
</dbReference>
<dbReference type="PANTHER" id="PTHR22845:SF5">
    <property type="entry name" value="APOPTOTIC PROTEASE-ACTIVATING FACTOR 1"/>
    <property type="match status" value="1"/>
</dbReference>
<keyword evidence="2" id="KW-0677">Repeat</keyword>
<dbReference type="Gene3D" id="1.25.40.370">
    <property type="match status" value="1"/>
</dbReference>
<dbReference type="GO" id="GO:0010332">
    <property type="term" value="P:response to gamma radiation"/>
    <property type="evidence" value="ECO:0007669"/>
    <property type="project" value="EnsemblMetazoa"/>
</dbReference>
<dbReference type="InterPro" id="IPR027417">
    <property type="entry name" value="P-loop_NTPase"/>
</dbReference>
<accession>B4JVN7</accession>
<dbReference type="SUPFAM" id="SSF52540">
    <property type="entry name" value="P-loop containing nucleoside triphosphate hydrolases"/>
    <property type="match status" value="1"/>
</dbReference>
<evidence type="ECO:0000256" key="1">
    <source>
        <dbReference type="ARBA" id="ARBA00022574"/>
    </source>
</evidence>
<dbReference type="InterPro" id="IPR002182">
    <property type="entry name" value="NB-ARC"/>
</dbReference>
<dbReference type="GO" id="GO:0035070">
    <property type="term" value="P:salivary gland histolysis"/>
    <property type="evidence" value="ECO:0007669"/>
    <property type="project" value="EnsemblMetazoa"/>
</dbReference>
<dbReference type="GO" id="GO:1901053">
    <property type="term" value="P:sarcosine catabolic process"/>
    <property type="evidence" value="ECO:0007669"/>
    <property type="project" value="EnsemblMetazoa"/>
</dbReference>
<dbReference type="OMA" id="VKLWSLW"/>
<dbReference type="GO" id="GO:0046667">
    <property type="term" value="P:compound eye retinal cell programmed cell death"/>
    <property type="evidence" value="ECO:0007669"/>
    <property type="project" value="EnsemblMetazoa"/>
</dbReference>
<dbReference type="PANTHER" id="PTHR22845">
    <property type="entry name" value="APOPTOTIC PROTEASE-ACTIVATING FACTOR 1"/>
    <property type="match status" value="1"/>
</dbReference>
<dbReference type="GO" id="GO:0006915">
    <property type="term" value="P:apoptotic process"/>
    <property type="evidence" value="ECO:0007669"/>
    <property type="project" value="EnsemblMetazoa"/>
</dbReference>
<dbReference type="PhylomeDB" id="B4JVN7"/>
<dbReference type="Gene3D" id="3.40.50.300">
    <property type="entry name" value="P-loop containing nucleotide triphosphate hydrolases"/>
    <property type="match status" value="1"/>
</dbReference>
<dbReference type="Pfam" id="PF00931">
    <property type="entry name" value="NB-ARC"/>
    <property type="match status" value="1"/>
</dbReference>
<dbReference type="GO" id="GO:0022416">
    <property type="term" value="P:chaeta development"/>
    <property type="evidence" value="ECO:0007669"/>
    <property type="project" value="EnsemblMetazoa"/>
</dbReference>
<dbReference type="SUPFAM" id="SSF50978">
    <property type="entry name" value="WD40 repeat-like"/>
    <property type="match status" value="1"/>
</dbReference>
<protein>
    <submittedName>
        <fullName evidence="7">GH23155</fullName>
    </submittedName>
</protein>
<dbReference type="Gene3D" id="2.130.10.10">
    <property type="entry name" value="YVTN repeat-like/Quinoprotein amine dehydrogenase"/>
    <property type="match status" value="2"/>
</dbReference>
<dbReference type="HOGENOM" id="CLU_248857_0_0_1"/>
<dbReference type="GO" id="GO:0035006">
    <property type="term" value="P:melanization defense response"/>
    <property type="evidence" value="ECO:0007669"/>
    <property type="project" value="EnsemblMetazoa"/>
</dbReference>
<evidence type="ECO:0000259" key="6">
    <source>
        <dbReference type="Pfam" id="PF22164"/>
    </source>
</evidence>
<dbReference type="EMBL" id="CH916375">
    <property type="protein sequence ID" value="EDV98505.1"/>
    <property type="molecule type" value="Genomic_DNA"/>
</dbReference>
<dbReference type="GO" id="GO:0048102">
    <property type="term" value="P:autophagic cell death"/>
    <property type="evidence" value="ECO:0007669"/>
    <property type="project" value="EnsemblMetazoa"/>
</dbReference>
<dbReference type="Pfam" id="PF22164">
    <property type="entry name" value="WHD_Dark"/>
    <property type="match status" value="1"/>
</dbReference>
<dbReference type="InterPro" id="IPR054304">
    <property type="entry name" value="Dark_CARD"/>
</dbReference>
<dbReference type="FunCoup" id="B4JVN7">
    <property type="interactions" value="13"/>
</dbReference>
<feature type="domain" description="Dark CARD" evidence="5">
    <location>
        <begin position="16"/>
        <end position="96"/>
    </location>
</feature>
<organism evidence="8">
    <name type="scientific">Drosophila grimshawi</name>
    <name type="common">Hawaiian fruit fly</name>
    <name type="synonym">Idiomyia grimshawi</name>
    <dbReference type="NCBI Taxonomy" id="7222"/>
    <lineage>
        <taxon>Eukaryota</taxon>
        <taxon>Metazoa</taxon>
        <taxon>Ecdysozoa</taxon>
        <taxon>Arthropoda</taxon>
        <taxon>Hexapoda</taxon>
        <taxon>Insecta</taxon>
        <taxon>Pterygota</taxon>
        <taxon>Neoptera</taxon>
        <taxon>Endopterygota</taxon>
        <taxon>Diptera</taxon>
        <taxon>Brachycera</taxon>
        <taxon>Muscomorpha</taxon>
        <taxon>Ephydroidea</taxon>
        <taxon>Drosophilidae</taxon>
        <taxon>Drosophila</taxon>
        <taxon>Hawaiian Drosophila</taxon>
    </lineage>
</organism>
<dbReference type="GO" id="GO:0005198">
    <property type="term" value="F:structural molecule activity"/>
    <property type="evidence" value="ECO:0007669"/>
    <property type="project" value="EnsemblMetazoa"/>
</dbReference>